<gene>
    <name evidence="2" type="ORF">AN477_14180</name>
</gene>
<keyword evidence="1" id="KW-0812">Transmembrane</keyword>
<keyword evidence="1" id="KW-1133">Transmembrane helix</keyword>
<protein>
    <submittedName>
        <fullName evidence="2">Uncharacterized protein</fullName>
    </submittedName>
</protein>
<feature type="transmembrane region" description="Helical" evidence="1">
    <location>
        <begin position="12"/>
        <end position="42"/>
    </location>
</feature>
<dbReference type="Proteomes" id="UP000050482">
    <property type="component" value="Unassembled WGS sequence"/>
</dbReference>
<dbReference type="PATRIC" id="fig|471514.4.peg.2204"/>
<reference evidence="2 3" key="1">
    <citation type="submission" date="2015-09" db="EMBL/GenBank/DDBJ databases">
        <title>Draft genome sequence of Alicyclobacillus ferrooxydans DSM 22381.</title>
        <authorList>
            <person name="Hemp J."/>
        </authorList>
    </citation>
    <scope>NUCLEOTIDE SEQUENCE [LARGE SCALE GENOMIC DNA]</scope>
    <source>
        <strain evidence="2 3">TC-34</strain>
    </source>
</reference>
<accession>A0A0P9CJ96</accession>
<evidence type="ECO:0000313" key="3">
    <source>
        <dbReference type="Proteomes" id="UP000050482"/>
    </source>
</evidence>
<dbReference type="AlphaFoldDB" id="A0A0P9CJ96"/>
<organism evidence="2 3">
    <name type="scientific">Alicyclobacillus ferrooxydans</name>
    <dbReference type="NCBI Taxonomy" id="471514"/>
    <lineage>
        <taxon>Bacteria</taxon>
        <taxon>Bacillati</taxon>
        <taxon>Bacillota</taxon>
        <taxon>Bacilli</taxon>
        <taxon>Bacillales</taxon>
        <taxon>Alicyclobacillaceae</taxon>
        <taxon>Alicyclobacillus</taxon>
    </lineage>
</organism>
<keyword evidence="3" id="KW-1185">Reference proteome</keyword>
<dbReference type="RefSeq" id="WP_054969819.1">
    <property type="nucleotide sequence ID" value="NZ_LJCO01000058.1"/>
</dbReference>
<name>A0A0P9CJ96_9BACL</name>
<feature type="transmembrane region" description="Helical" evidence="1">
    <location>
        <begin position="54"/>
        <end position="80"/>
    </location>
</feature>
<comment type="caution">
    <text evidence="2">The sequence shown here is derived from an EMBL/GenBank/DDBJ whole genome shotgun (WGS) entry which is preliminary data.</text>
</comment>
<proteinExistence type="predicted"/>
<evidence type="ECO:0000256" key="1">
    <source>
        <dbReference type="SAM" id="Phobius"/>
    </source>
</evidence>
<evidence type="ECO:0000313" key="2">
    <source>
        <dbReference type="EMBL" id="KPV43081.1"/>
    </source>
</evidence>
<feature type="transmembrane region" description="Helical" evidence="1">
    <location>
        <begin position="117"/>
        <end position="139"/>
    </location>
</feature>
<keyword evidence="1" id="KW-0472">Membrane</keyword>
<dbReference type="OrthoDB" id="9800174at2"/>
<dbReference type="EMBL" id="LJCO01000058">
    <property type="protein sequence ID" value="KPV43081.1"/>
    <property type="molecule type" value="Genomic_DNA"/>
</dbReference>
<sequence length="151" mass="17685">MWRIAGTFLTSYLWLCLLSVICMGHPFAQRLLLLLWIVRVAWIMEAERQNGKQLGALLGLLAFSQLPGILLVFFSGWYAVARMASEWPSGLMEIWYHPFIYLLELLPSRRLGEWSDLYLATSLVPILMLLSCSLCWLILKRFKTRWVRRLH</sequence>